<dbReference type="Proteomes" id="UP000770661">
    <property type="component" value="Unassembled WGS sequence"/>
</dbReference>
<proteinExistence type="predicted"/>
<dbReference type="AlphaFoldDB" id="A0A8J4Y1V5"/>
<feature type="compositionally biased region" description="Polar residues" evidence="1">
    <location>
        <begin position="92"/>
        <end position="105"/>
    </location>
</feature>
<feature type="region of interest" description="Disordered" evidence="1">
    <location>
        <begin position="85"/>
        <end position="111"/>
    </location>
</feature>
<organism evidence="2 3">
    <name type="scientific">Chionoecetes opilio</name>
    <name type="common">Atlantic snow crab</name>
    <name type="synonym">Cancer opilio</name>
    <dbReference type="NCBI Taxonomy" id="41210"/>
    <lineage>
        <taxon>Eukaryota</taxon>
        <taxon>Metazoa</taxon>
        <taxon>Ecdysozoa</taxon>
        <taxon>Arthropoda</taxon>
        <taxon>Crustacea</taxon>
        <taxon>Multicrustacea</taxon>
        <taxon>Malacostraca</taxon>
        <taxon>Eumalacostraca</taxon>
        <taxon>Eucarida</taxon>
        <taxon>Decapoda</taxon>
        <taxon>Pleocyemata</taxon>
        <taxon>Brachyura</taxon>
        <taxon>Eubrachyura</taxon>
        <taxon>Majoidea</taxon>
        <taxon>Majidae</taxon>
        <taxon>Chionoecetes</taxon>
    </lineage>
</organism>
<keyword evidence="3" id="KW-1185">Reference proteome</keyword>
<gene>
    <name evidence="2" type="ORF">GWK47_052123</name>
</gene>
<comment type="caution">
    <text evidence="2">The sequence shown here is derived from an EMBL/GenBank/DDBJ whole genome shotgun (WGS) entry which is preliminary data.</text>
</comment>
<feature type="compositionally biased region" description="Basic and acidic residues" evidence="1">
    <location>
        <begin position="17"/>
        <end position="38"/>
    </location>
</feature>
<accession>A0A8J4Y1V5</accession>
<sequence>MRPPLSKHLPASLLSREQPEQECKHLQGSEQEHPHSEIKIVTPKGNQQYQRSLEFKDPSLVGIYPAPVKVTQIKHPVIKIQTTHPTIKPLGPTQTKDTIPKSRTTLVKYEE</sequence>
<name>A0A8J4Y1V5_CHIOP</name>
<evidence type="ECO:0000313" key="2">
    <source>
        <dbReference type="EMBL" id="KAG0718602.1"/>
    </source>
</evidence>
<feature type="region of interest" description="Disordered" evidence="1">
    <location>
        <begin position="1"/>
        <end position="46"/>
    </location>
</feature>
<reference evidence="2" key="1">
    <citation type="submission" date="2020-07" db="EMBL/GenBank/DDBJ databases">
        <title>The High-quality genome of the commercially important snow crab, Chionoecetes opilio.</title>
        <authorList>
            <person name="Jeong J.-H."/>
            <person name="Ryu S."/>
        </authorList>
    </citation>
    <scope>NUCLEOTIDE SEQUENCE</scope>
    <source>
        <strain evidence="2">MADBK_172401_WGS</strain>
        <tissue evidence="2">Digestive gland</tissue>
    </source>
</reference>
<protein>
    <submittedName>
        <fullName evidence="2">Uncharacterized protein</fullName>
    </submittedName>
</protein>
<evidence type="ECO:0000256" key="1">
    <source>
        <dbReference type="SAM" id="MobiDB-lite"/>
    </source>
</evidence>
<dbReference type="EMBL" id="JACEEZ010015785">
    <property type="protein sequence ID" value="KAG0718602.1"/>
    <property type="molecule type" value="Genomic_DNA"/>
</dbReference>
<evidence type="ECO:0000313" key="3">
    <source>
        <dbReference type="Proteomes" id="UP000770661"/>
    </source>
</evidence>